<feature type="transmembrane region" description="Helical" evidence="1">
    <location>
        <begin position="318"/>
        <end position="334"/>
    </location>
</feature>
<proteinExistence type="predicted"/>
<feature type="transmembrane region" description="Helical" evidence="1">
    <location>
        <begin position="83"/>
        <end position="104"/>
    </location>
</feature>
<keyword evidence="1" id="KW-1133">Transmembrane helix</keyword>
<name>A0ABT4URC7_9BACT</name>
<comment type="caution">
    <text evidence="2">The sequence shown here is derived from an EMBL/GenBank/DDBJ whole genome shotgun (WGS) entry which is preliminary data.</text>
</comment>
<organism evidence="2 3">
    <name type="scientific">Polluticaenibacter yanchengensis</name>
    <dbReference type="NCBI Taxonomy" id="3014562"/>
    <lineage>
        <taxon>Bacteria</taxon>
        <taxon>Pseudomonadati</taxon>
        <taxon>Bacteroidota</taxon>
        <taxon>Chitinophagia</taxon>
        <taxon>Chitinophagales</taxon>
        <taxon>Chitinophagaceae</taxon>
        <taxon>Polluticaenibacter</taxon>
    </lineage>
</organism>
<evidence type="ECO:0000313" key="3">
    <source>
        <dbReference type="Proteomes" id="UP001210231"/>
    </source>
</evidence>
<accession>A0ABT4URC7</accession>
<feature type="transmembrane region" description="Helical" evidence="1">
    <location>
        <begin position="222"/>
        <end position="240"/>
    </location>
</feature>
<keyword evidence="1" id="KW-0472">Membrane</keyword>
<reference evidence="2 3" key="1">
    <citation type="submission" date="2022-12" db="EMBL/GenBank/DDBJ databases">
        <title>Chitinophagaceae gen. sp. nov., a new member of the family Chitinophagaceae, isolated from soil in a chemical factory.</title>
        <authorList>
            <person name="Ke Z."/>
        </authorList>
    </citation>
    <scope>NUCLEOTIDE SEQUENCE [LARGE SCALE GENOMIC DNA]</scope>
    <source>
        <strain evidence="2 3">LY-5</strain>
    </source>
</reference>
<dbReference type="EMBL" id="JAQGEF010000042">
    <property type="protein sequence ID" value="MDA3616760.1"/>
    <property type="molecule type" value="Genomic_DNA"/>
</dbReference>
<feature type="transmembrane region" description="Helical" evidence="1">
    <location>
        <begin position="246"/>
        <end position="268"/>
    </location>
</feature>
<keyword evidence="1" id="KW-0812">Transmembrane</keyword>
<protein>
    <submittedName>
        <fullName evidence="2">Uncharacterized protein</fullName>
    </submittedName>
</protein>
<dbReference type="Proteomes" id="UP001210231">
    <property type="component" value="Unassembled WGS sequence"/>
</dbReference>
<evidence type="ECO:0000256" key="1">
    <source>
        <dbReference type="SAM" id="Phobius"/>
    </source>
</evidence>
<keyword evidence="3" id="KW-1185">Reference proteome</keyword>
<feature type="transmembrane region" description="Helical" evidence="1">
    <location>
        <begin position="36"/>
        <end position="54"/>
    </location>
</feature>
<dbReference type="RefSeq" id="WP_407033090.1">
    <property type="nucleotide sequence ID" value="NZ_JAQGEF010000042.1"/>
</dbReference>
<feature type="transmembrane region" description="Helical" evidence="1">
    <location>
        <begin position="159"/>
        <end position="179"/>
    </location>
</feature>
<gene>
    <name evidence="2" type="ORF">O3P16_18255</name>
</gene>
<evidence type="ECO:0000313" key="2">
    <source>
        <dbReference type="EMBL" id="MDA3616760.1"/>
    </source>
</evidence>
<sequence>MKNSREQSISKLTALWALSECGLGGVLHALKIPVTGFVLGAFSIIILFFIARYSDKVWKDILKATLIVLLVKFTISPHTPVPAYIAVGFQGLMAAVLFSTIGTYRTATVLLGFITMVESALQKILVMTFIFGESIWKAFDVYISSILKSWRILEGVSNAYAIAGIYVLLYGTWGIFIGYKTTGIFSKVNAEADDVLTQYARLNHTDINLDKPVVKQNKKKQLMIQLTGMLLLIVIAYFFSNNQSGIGYILLRSISVVLFFYFVLMPLLKWAVQKLFYKKSVQHRAAITHTIEEVNTLRKGIKPAYQLASVKNNRLKRFFYFVQIMITLSLYGQSTSNETITTNV</sequence>